<sequence length="178" mass="18966">MSARPAAMSEHHRLRRNAAALGALAVALAATIAVPPRPLLVWNASASAPIGLYAVRSADALATGDMVIARLPEPSRQLAARRHYLPANVPLVKRVAAQSGDTICALGTRIFVNGRRVAKRLAADGVGRPMPGWSGCVTLREGALFLLMTDSPASFDGRYFGPTEYRDIIGKATLLWAR</sequence>
<dbReference type="EMBL" id="QWLV01000007">
    <property type="protein sequence ID" value="RHW16855.1"/>
    <property type="molecule type" value="Genomic_DNA"/>
</dbReference>
<gene>
    <name evidence="2" type="ORF">D1610_14180</name>
</gene>
<evidence type="ECO:0000313" key="3">
    <source>
        <dbReference type="Proteomes" id="UP000266693"/>
    </source>
</evidence>
<dbReference type="OrthoDB" id="5360818at2"/>
<keyword evidence="3" id="KW-1185">Reference proteome</keyword>
<protein>
    <submittedName>
        <fullName evidence="2">S26 family signal peptidase</fullName>
    </submittedName>
</protein>
<dbReference type="Proteomes" id="UP000266693">
    <property type="component" value="Unassembled WGS sequence"/>
</dbReference>
<dbReference type="GO" id="GO:0006465">
    <property type="term" value="P:signal peptide processing"/>
    <property type="evidence" value="ECO:0007669"/>
    <property type="project" value="InterPro"/>
</dbReference>
<dbReference type="Pfam" id="PF10502">
    <property type="entry name" value="Peptidase_S26"/>
    <property type="match status" value="1"/>
</dbReference>
<dbReference type="GO" id="GO:0004252">
    <property type="term" value="F:serine-type endopeptidase activity"/>
    <property type="evidence" value="ECO:0007669"/>
    <property type="project" value="InterPro"/>
</dbReference>
<proteinExistence type="predicted"/>
<evidence type="ECO:0000313" key="2">
    <source>
        <dbReference type="EMBL" id="RHW16855.1"/>
    </source>
</evidence>
<accession>A0A396S0I6</accession>
<organism evidence="2 3">
    <name type="scientific">Sphingomonas gilva</name>
    <dbReference type="NCBI Taxonomy" id="2305907"/>
    <lineage>
        <taxon>Bacteria</taxon>
        <taxon>Pseudomonadati</taxon>
        <taxon>Pseudomonadota</taxon>
        <taxon>Alphaproteobacteria</taxon>
        <taxon>Sphingomonadales</taxon>
        <taxon>Sphingomonadaceae</taxon>
        <taxon>Sphingomonas</taxon>
    </lineage>
</organism>
<comment type="caution">
    <text evidence="2">The sequence shown here is derived from an EMBL/GenBank/DDBJ whole genome shotgun (WGS) entry which is preliminary data.</text>
</comment>
<dbReference type="Gene3D" id="2.10.109.10">
    <property type="entry name" value="Umud Fragment, subunit A"/>
    <property type="match status" value="1"/>
</dbReference>
<reference evidence="2 3" key="1">
    <citation type="submission" date="2018-08" db="EMBL/GenBank/DDBJ databases">
        <title>The multiple taxonomic identification of Sphingomonas gilva.</title>
        <authorList>
            <person name="Zhu D."/>
            <person name="Zheng S."/>
        </authorList>
    </citation>
    <scope>NUCLEOTIDE SEQUENCE [LARGE SCALE GENOMIC DNA]</scope>
    <source>
        <strain evidence="2 3">ZDH117</strain>
    </source>
</reference>
<evidence type="ECO:0000259" key="1">
    <source>
        <dbReference type="Pfam" id="PF10502"/>
    </source>
</evidence>
<dbReference type="InterPro" id="IPR019533">
    <property type="entry name" value="Peptidase_S26"/>
</dbReference>
<dbReference type="InterPro" id="IPR036286">
    <property type="entry name" value="LexA/Signal_pep-like_sf"/>
</dbReference>
<dbReference type="AlphaFoldDB" id="A0A396S0I6"/>
<dbReference type="SUPFAM" id="SSF51306">
    <property type="entry name" value="LexA/Signal peptidase"/>
    <property type="match status" value="1"/>
</dbReference>
<feature type="domain" description="Peptidase S26" evidence="1">
    <location>
        <begin position="22"/>
        <end position="176"/>
    </location>
</feature>
<name>A0A396S0I6_9SPHN</name>